<evidence type="ECO:0000313" key="8">
    <source>
        <dbReference type="EMBL" id="RUR01566.1"/>
    </source>
</evidence>
<keyword evidence="9" id="KW-1185">Reference proteome</keyword>
<keyword evidence="3 6" id="KW-0812">Transmembrane</keyword>
<evidence type="ECO:0000256" key="4">
    <source>
        <dbReference type="ARBA" id="ARBA00022989"/>
    </source>
</evidence>
<feature type="transmembrane region" description="Helical" evidence="6">
    <location>
        <begin position="289"/>
        <end position="305"/>
    </location>
</feature>
<dbReference type="PANTHER" id="PTHR32322">
    <property type="entry name" value="INNER MEMBRANE TRANSPORTER"/>
    <property type="match status" value="1"/>
</dbReference>
<feature type="transmembrane region" description="Helical" evidence="6">
    <location>
        <begin position="54"/>
        <end position="72"/>
    </location>
</feature>
<organism evidence="8 9">
    <name type="scientific">Labedella endophytica</name>
    <dbReference type="NCBI Taxonomy" id="1523160"/>
    <lineage>
        <taxon>Bacteria</taxon>
        <taxon>Bacillati</taxon>
        <taxon>Actinomycetota</taxon>
        <taxon>Actinomycetes</taxon>
        <taxon>Micrococcales</taxon>
        <taxon>Microbacteriaceae</taxon>
        <taxon>Labedella</taxon>
    </lineage>
</organism>
<keyword evidence="5 6" id="KW-0472">Membrane</keyword>
<proteinExistence type="inferred from homology"/>
<evidence type="ECO:0000256" key="3">
    <source>
        <dbReference type="ARBA" id="ARBA00022692"/>
    </source>
</evidence>
<dbReference type="RefSeq" id="WP_127049226.1">
    <property type="nucleotide sequence ID" value="NZ_RZGZ01000002.1"/>
</dbReference>
<comment type="caution">
    <text evidence="8">The sequence shown here is derived from an EMBL/GenBank/DDBJ whole genome shotgun (WGS) entry which is preliminary data.</text>
</comment>
<feature type="transmembrane region" description="Helical" evidence="6">
    <location>
        <begin position="116"/>
        <end position="135"/>
    </location>
</feature>
<name>A0A3S0VGU3_9MICO</name>
<dbReference type="GO" id="GO:0016020">
    <property type="term" value="C:membrane"/>
    <property type="evidence" value="ECO:0007669"/>
    <property type="project" value="UniProtKB-SubCell"/>
</dbReference>
<dbReference type="InterPro" id="IPR000620">
    <property type="entry name" value="EamA_dom"/>
</dbReference>
<dbReference type="InterPro" id="IPR037185">
    <property type="entry name" value="EmrE-like"/>
</dbReference>
<comment type="subcellular location">
    <subcellularLocation>
        <location evidence="1">Membrane</location>
        <topology evidence="1">Multi-pass membrane protein</topology>
    </subcellularLocation>
</comment>
<feature type="transmembrane region" description="Helical" evidence="6">
    <location>
        <begin position="231"/>
        <end position="251"/>
    </location>
</feature>
<feature type="domain" description="EamA" evidence="7">
    <location>
        <begin position="28"/>
        <end position="157"/>
    </location>
</feature>
<accession>A0A3S0VGU3</accession>
<dbReference type="PANTHER" id="PTHR32322:SF2">
    <property type="entry name" value="EAMA DOMAIN-CONTAINING PROTEIN"/>
    <property type="match status" value="1"/>
</dbReference>
<feature type="transmembrane region" description="Helical" evidence="6">
    <location>
        <begin position="263"/>
        <end position="283"/>
    </location>
</feature>
<evidence type="ECO:0000256" key="5">
    <source>
        <dbReference type="ARBA" id="ARBA00023136"/>
    </source>
</evidence>
<feature type="transmembrane region" description="Helical" evidence="6">
    <location>
        <begin position="169"/>
        <end position="189"/>
    </location>
</feature>
<dbReference type="Pfam" id="PF00892">
    <property type="entry name" value="EamA"/>
    <property type="match status" value="2"/>
</dbReference>
<evidence type="ECO:0000256" key="2">
    <source>
        <dbReference type="ARBA" id="ARBA00007362"/>
    </source>
</evidence>
<feature type="transmembrane region" description="Helical" evidence="6">
    <location>
        <begin position="20"/>
        <end position="42"/>
    </location>
</feature>
<keyword evidence="4 6" id="KW-1133">Transmembrane helix</keyword>
<evidence type="ECO:0000256" key="6">
    <source>
        <dbReference type="SAM" id="Phobius"/>
    </source>
</evidence>
<feature type="domain" description="EamA" evidence="7">
    <location>
        <begin position="171"/>
        <end position="304"/>
    </location>
</feature>
<dbReference type="InterPro" id="IPR050638">
    <property type="entry name" value="AA-Vitamin_Transporters"/>
</dbReference>
<dbReference type="Proteomes" id="UP000274909">
    <property type="component" value="Unassembled WGS sequence"/>
</dbReference>
<feature type="transmembrane region" description="Helical" evidence="6">
    <location>
        <begin position="142"/>
        <end position="163"/>
    </location>
</feature>
<dbReference type="EMBL" id="RZGZ01000002">
    <property type="protein sequence ID" value="RUR01566.1"/>
    <property type="molecule type" value="Genomic_DNA"/>
</dbReference>
<dbReference type="AlphaFoldDB" id="A0A3S0VGU3"/>
<evidence type="ECO:0000256" key="1">
    <source>
        <dbReference type="ARBA" id="ARBA00004141"/>
    </source>
</evidence>
<sequence>MSSTSTPDTASLAVPRSPRAGAVVTAQFLALGLIWGSSFLFMKVALGGVSFGQVAWARLVLGALTLGVIALVMRVRLPRSPRVYGHLTVIAIFYAVIPHQLFAWAEQYVSSSLASIYNAVTPLMTALFAALLFRVEKFDTGRVLGVVLGFVGVIVIVAPWQVGALTGDVRGQLACLGAVACYGFTFGYMRRFLTPYGLPPITAAFLYISIAAVIMVLLTPVVAWSPVHLDVWIVLSLLGLGVLGTGVAYLWNMNVFDAWGPTSASSVTYITPVVGVVLGIALLGESLAWNQPLGGVIIFLGILLAQHRIRLPRRTAPTA</sequence>
<dbReference type="OrthoDB" id="5242975at2"/>
<feature type="transmembrane region" description="Helical" evidence="6">
    <location>
        <begin position="201"/>
        <end position="225"/>
    </location>
</feature>
<dbReference type="SUPFAM" id="SSF103481">
    <property type="entry name" value="Multidrug resistance efflux transporter EmrE"/>
    <property type="match status" value="2"/>
</dbReference>
<evidence type="ECO:0000259" key="7">
    <source>
        <dbReference type="Pfam" id="PF00892"/>
    </source>
</evidence>
<protein>
    <submittedName>
        <fullName evidence="8">DMT family transporter</fullName>
    </submittedName>
</protein>
<feature type="transmembrane region" description="Helical" evidence="6">
    <location>
        <begin position="84"/>
        <end position="104"/>
    </location>
</feature>
<reference evidence="8 9" key="1">
    <citation type="submission" date="2018-12" db="EMBL/GenBank/DDBJ databases">
        <authorList>
            <person name="Li F."/>
        </authorList>
    </citation>
    <scope>NUCLEOTIDE SEQUENCE [LARGE SCALE GENOMIC DNA]</scope>
    <source>
        <strain evidence="8 9">EGI 6500705</strain>
    </source>
</reference>
<gene>
    <name evidence="8" type="ORF">ELQ94_08745</name>
</gene>
<comment type="similarity">
    <text evidence="2">Belongs to the EamA transporter family.</text>
</comment>
<evidence type="ECO:0000313" key="9">
    <source>
        <dbReference type="Proteomes" id="UP000274909"/>
    </source>
</evidence>